<sequence>MRLAVALLLTLPILAACGEGEKAVPKASTAPATAAPAEVAPVAMAAAPANLEAACRDVVNRMYGQEGDAVAFTATGERTAQVSWRAPVDGGRLEFECRAQADGAGLFRDGQPMSVDVQMAAPAAKQEAR</sequence>
<accession>A0A0B4CPA9</accession>
<gene>
    <name evidence="2" type="ORF">RM53_12995</name>
</gene>
<evidence type="ECO:0000256" key="1">
    <source>
        <dbReference type="SAM" id="SignalP"/>
    </source>
</evidence>
<reference evidence="2 3" key="1">
    <citation type="submission" date="2014-12" db="EMBL/GenBank/DDBJ databases">
        <title>Genome sequencing of Brevundimonas nasdae TPW30.</title>
        <authorList>
            <person name="Tan P.W."/>
            <person name="Chan K.-G."/>
        </authorList>
    </citation>
    <scope>NUCLEOTIDE SEQUENCE [LARGE SCALE GENOMIC DNA]</scope>
    <source>
        <strain evidence="2 3">TPW30</strain>
    </source>
</reference>
<comment type="caution">
    <text evidence="2">The sequence shown here is derived from an EMBL/GenBank/DDBJ whole genome shotgun (WGS) entry which is preliminary data.</text>
</comment>
<proteinExistence type="predicted"/>
<evidence type="ECO:0008006" key="4">
    <source>
        <dbReference type="Google" id="ProtNLM"/>
    </source>
</evidence>
<dbReference type="RefSeq" id="WP_039247404.1">
    <property type="nucleotide sequence ID" value="NZ_JWSY01000024.1"/>
</dbReference>
<keyword evidence="1" id="KW-0732">Signal</keyword>
<name>A0A0B4CPA9_9CAUL</name>
<dbReference type="Proteomes" id="UP000031166">
    <property type="component" value="Unassembled WGS sequence"/>
</dbReference>
<dbReference type="STRING" id="172043.RM53_12995"/>
<protein>
    <recommendedName>
        <fullName evidence="4">Lipoprotein</fullName>
    </recommendedName>
</protein>
<organism evidence="2 3">
    <name type="scientific">Brevundimonas nasdae</name>
    <dbReference type="NCBI Taxonomy" id="172043"/>
    <lineage>
        <taxon>Bacteria</taxon>
        <taxon>Pseudomonadati</taxon>
        <taxon>Pseudomonadota</taxon>
        <taxon>Alphaproteobacteria</taxon>
        <taxon>Caulobacterales</taxon>
        <taxon>Caulobacteraceae</taxon>
        <taxon>Brevundimonas</taxon>
    </lineage>
</organism>
<dbReference type="PROSITE" id="PS51257">
    <property type="entry name" value="PROKAR_LIPOPROTEIN"/>
    <property type="match status" value="1"/>
</dbReference>
<dbReference type="EMBL" id="JWSY01000024">
    <property type="protein sequence ID" value="KIC56226.1"/>
    <property type="molecule type" value="Genomic_DNA"/>
</dbReference>
<dbReference type="AlphaFoldDB" id="A0A0B4CPA9"/>
<evidence type="ECO:0000313" key="3">
    <source>
        <dbReference type="Proteomes" id="UP000031166"/>
    </source>
</evidence>
<feature type="chain" id="PRO_5013039962" description="Lipoprotein" evidence="1">
    <location>
        <begin position="16"/>
        <end position="129"/>
    </location>
</feature>
<evidence type="ECO:0000313" key="2">
    <source>
        <dbReference type="EMBL" id="KIC56226.1"/>
    </source>
</evidence>
<feature type="signal peptide" evidence="1">
    <location>
        <begin position="1"/>
        <end position="15"/>
    </location>
</feature>